<name>A0A0F9G695_9ZZZZ</name>
<dbReference type="AlphaFoldDB" id="A0A0F9G695"/>
<evidence type="ECO:0000313" key="1">
    <source>
        <dbReference type="EMBL" id="KKL94269.1"/>
    </source>
</evidence>
<proteinExistence type="predicted"/>
<reference evidence="1" key="1">
    <citation type="journal article" date="2015" name="Nature">
        <title>Complex archaea that bridge the gap between prokaryotes and eukaryotes.</title>
        <authorList>
            <person name="Spang A."/>
            <person name="Saw J.H."/>
            <person name="Jorgensen S.L."/>
            <person name="Zaremba-Niedzwiedzka K."/>
            <person name="Martijn J."/>
            <person name="Lind A.E."/>
            <person name="van Eijk R."/>
            <person name="Schleper C."/>
            <person name="Guy L."/>
            <person name="Ettema T.J."/>
        </authorList>
    </citation>
    <scope>NUCLEOTIDE SEQUENCE</scope>
</reference>
<organism evidence="1">
    <name type="scientific">marine sediment metagenome</name>
    <dbReference type="NCBI Taxonomy" id="412755"/>
    <lineage>
        <taxon>unclassified sequences</taxon>
        <taxon>metagenomes</taxon>
        <taxon>ecological metagenomes</taxon>
    </lineage>
</organism>
<protein>
    <recommendedName>
        <fullName evidence="2">Lipoprotein</fullName>
    </recommendedName>
</protein>
<evidence type="ECO:0008006" key="2">
    <source>
        <dbReference type="Google" id="ProtNLM"/>
    </source>
</evidence>
<dbReference type="EMBL" id="LAZR01018969">
    <property type="protein sequence ID" value="KKL94269.1"/>
    <property type="molecule type" value="Genomic_DNA"/>
</dbReference>
<comment type="caution">
    <text evidence="1">The sequence shown here is derived from an EMBL/GenBank/DDBJ whole genome shotgun (WGS) entry which is preliminary data.</text>
</comment>
<dbReference type="PROSITE" id="PS51257">
    <property type="entry name" value="PROKAR_LIPOPROTEIN"/>
    <property type="match status" value="1"/>
</dbReference>
<accession>A0A0F9G695</accession>
<sequence>MLSDRSVRQFVIVCLLILMVGCKELSVEESAFREAAEQICRELGGEPTWAETQHRAGCDFYERPQGVTTDAQ</sequence>
<gene>
    <name evidence="1" type="ORF">LCGC14_1866360</name>
</gene>